<dbReference type="Proteomes" id="UP000198406">
    <property type="component" value="Unassembled WGS sequence"/>
</dbReference>
<protein>
    <submittedName>
        <fullName evidence="1">Uncharacterized protein</fullName>
    </submittedName>
</protein>
<organism evidence="1 2">
    <name type="scientific">Fistulifera solaris</name>
    <name type="common">Oleaginous diatom</name>
    <dbReference type="NCBI Taxonomy" id="1519565"/>
    <lineage>
        <taxon>Eukaryota</taxon>
        <taxon>Sar</taxon>
        <taxon>Stramenopiles</taxon>
        <taxon>Ochrophyta</taxon>
        <taxon>Bacillariophyta</taxon>
        <taxon>Bacillariophyceae</taxon>
        <taxon>Bacillariophycidae</taxon>
        <taxon>Naviculales</taxon>
        <taxon>Naviculaceae</taxon>
        <taxon>Fistulifera</taxon>
    </lineage>
</organism>
<comment type="caution">
    <text evidence="1">The sequence shown here is derived from an EMBL/GenBank/DDBJ whole genome shotgun (WGS) entry which is preliminary data.</text>
</comment>
<proteinExistence type="predicted"/>
<dbReference type="EMBL" id="BDSP01000073">
    <property type="protein sequence ID" value="GAX13749.1"/>
    <property type="molecule type" value="Genomic_DNA"/>
</dbReference>
<evidence type="ECO:0000313" key="1">
    <source>
        <dbReference type="EMBL" id="GAX13749.1"/>
    </source>
</evidence>
<reference evidence="1 2" key="1">
    <citation type="journal article" date="2015" name="Plant Cell">
        <title>Oil accumulation by the oleaginous diatom Fistulifera solaris as revealed by the genome and transcriptome.</title>
        <authorList>
            <person name="Tanaka T."/>
            <person name="Maeda Y."/>
            <person name="Veluchamy A."/>
            <person name="Tanaka M."/>
            <person name="Abida H."/>
            <person name="Marechal E."/>
            <person name="Bowler C."/>
            <person name="Muto M."/>
            <person name="Sunaga Y."/>
            <person name="Tanaka M."/>
            <person name="Yoshino T."/>
            <person name="Taniguchi T."/>
            <person name="Fukuda Y."/>
            <person name="Nemoto M."/>
            <person name="Matsumoto M."/>
            <person name="Wong P.S."/>
            <person name="Aburatani S."/>
            <person name="Fujibuchi W."/>
        </authorList>
    </citation>
    <scope>NUCLEOTIDE SEQUENCE [LARGE SCALE GENOMIC DNA]</scope>
    <source>
        <strain evidence="1 2">JPCC DA0580</strain>
    </source>
</reference>
<dbReference type="InParanoid" id="A0A1Z5JID0"/>
<gene>
    <name evidence="1" type="ORF">FisN_30Lh035</name>
</gene>
<name>A0A1Z5JID0_FISSO</name>
<sequence>MNVVNMQDMSFSFQPIQNDNDNDDDSSHSVMEKAAAEIFRDMTMEETLDKSYTVCRAQPIESAESETERRVISPFAHSEDRGTPLDWSEEHSCIVDFSLLFEPNTFASHIDLMDCQDDDFSLSSREATSMCQDLDSISDDPSTFWESSVERCSLPNDISLNHSADESL</sequence>
<dbReference type="AlphaFoldDB" id="A0A1Z5JID0"/>
<keyword evidence="2" id="KW-1185">Reference proteome</keyword>
<evidence type="ECO:0000313" key="2">
    <source>
        <dbReference type="Proteomes" id="UP000198406"/>
    </source>
</evidence>
<accession>A0A1Z5JID0</accession>